<evidence type="ECO:0000256" key="2">
    <source>
        <dbReference type="ARBA" id="ARBA00009298"/>
    </source>
</evidence>
<dbReference type="RefSeq" id="WP_122925776.1">
    <property type="nucleotide sequence ID" value="NZ_RHHU01000016.1"/>
</dbReference>
<comment type="subcellular location">
    <subcellularLocation>
        <location evidence="1">Cell membrane</location>
        <topology evidence="1">Multi-pass membrane protein</topology>
    </subcellularLocation>
</comment>
<evidence type="ECO:0000256" key="1">
    <source>
        <dbReference type="ARBA" id="ARBA00004651"/>
    </source>
</evidence>
<sequence length="221" mass="23980">MEFDFLLRIVIAGLCGAFVGYERKNRMKEAGIRTHFIVAVGASLMMILSKYGFEDQMGWSNLGLDPSRIAAQVVSGVGFLGAGMIFMQRQTVKGLTTAAGIWATAGMGMAIGAGLYTLGIGTTILVLVAQKVLHGRFRWLATPKTEQILIRLSSESGVMEPVLDMLKDNQITIISFHAENQAELAGEITLDITVKLPGSYEIAQLLPMLQRYAGVRAVEVQ</sequence>
<feature type="transmembrane region" description="Helical" evidence="7">
    <location>
        <begin position="99"/>
        <end position="128"/>
    </location>
</feature>
<proteinExistence type="inferred from homology"/>
<evidence type="ECO:0000259" key="8">
    <source>
        <dbReference type="Pfam" id="PF02308"/>
    </source>
</evidence>
<reference evidence="9 10" key="1">
    <citation type="submission" date="2018-10" db="EMBL/GenBank/DDBJ databases">
        <title>Phylogenomics of Brevibacillus.</title>
        <authorList>
            <person name="Dunlap C."/>
        </authorList>
    </citation>
    <scope>NUCLEOTIDE SEQUENCE [LARGE SCALE GENOMIC DNA]</scope>
    <source>
        <strain evidence="9 10">JCM 15774</strain>
    </source>
</reference>
<gene>
    <name evidence="9" type="ORF">EDM59_23120</name>
</gene>
<dbReference type="AlphaFoldDB" id="A0A3M8CZ42"/>
<dbReference type="PRINTS" id="PR01837">
    <property type="entry name" value="MGTCSAPBPROT"/>
</dbReference>
<comment type="similarity">
    <text evidence="2">Belongs to the MgtC/SapB family.</text>
</comment>
<feature type="transmembrane region" description="Helical" evidence="7">
    <location>
        <begin position="34"/>
        <end position="53"/>
    </location>
</feature>
<keyword evidence="4 7" id="KW-0812">Transmembrane</keyword>
<evidence type="ECO:0000256" key="5">
    <source>
        <dbReference type="ARBA" id="ARBA00022989"/>
    </source>
</evidence>
<comment type="caution">
    <text evidence="9">The sequence shown here is derived from an EMBL/GenBank/DDBJ whole genome shotgun (WGS) entry which is preliminary data.</text>
</comment>
<name>A0A3M8CZ42_9BACL</name>
<dbReference type="EMBL" id="RHHU01000016">
    <property type="protein sequence ID" value="RNB81080.1"/>
    <property type="molecule type" value="Genomic_DNA"/>
</dbReference>
<dbReference type="InterPro" id="IPR049177">
    <property type="entry name" value="MgtC_SapB_SrpB_YhiD_N"/>
</dbReference>
<protein>
    <submittedName>
        <fullName evidence="9">MgtC/SapB family protein</fullName>
    </submittedName>
</protein>
<feature type="transmembrane region" description="Helical" evidence="7">
    <location>
        <begin position="6"/>
        <end position="22"/>
    </location>
</feature>
<keyword evidence="6 7" id="KW-0472">Membrane</keyword>
<evidence type="ECO:0000256" key="3">
    <source>
        <dbReference type="ARBA" id="ARBA00022475"/>
    </source>
</evidence>
<dbReference type="Proteomes" id="UP000269573">
    <property type="component" value="Unassembled WGS sequence"/>
</dbReference>
<feature type="transmembrane region" description="Helical" evidence="7">
    <location>
        <begin position="69"/>
        <end position="87"/>
    </location>
</feature>
<evidence type="ECO:0000256" key="6">
    <source>
        <dbReference type="ARBA" id="ARBA00023136"/>
    </source>
</evidence>
<dbReference type="GO" id="GO:0005886">
    <property type="term" value="C:plasma membrane"/>
    <property type="evidence" value="ECO:0007669"/>
    <property type="project" value="UniProtKB-SubCell"/>
</dbReference>
<evidence type="ECO:0000256" key="7">
    <source>
        <dbReference type="SAM" id="Phobius"/>
    </source>
</evidence>
<dbReference type="PANTHER" id="PTHR33778:SF1">
    <property type="entry name" value="MAGNESIUM TRANSPORTER YHID-RELATED"/>
    <property type="match status" value="1"/>
</dbReference>
<dbReference type="InterPro" id="IPR003416">
    <property type="entry name" value="MgtC/SapB/SrpB/YhiD_fam"/>
</dbReference>
<accession>A0A3M8CZ42</accession>
<evidence type="ECO:0000256" key="4">
    <source>
        <dbReference type="ARBA" id="ARBA00022692"/>
    </source>
</evidence>
<keyword evidence="10" id="KW-1185">Reference proteome</keyword>
<dbReference type="Pfam" id="PF02308">
    <property type="entry name" value="MgtC"/>
    <property type="match status" value="1"/>
</dbReference>
<evidence type="ECO:0000313" key="10">
    <source>
        <dbReference type="Proteomes" id="UP000269573"/>
    </source>
</evidence>
<organism evidence="9 10">
    <name type="scientific">Brevibacillus nitrificans</name>
    <dbReference type="NCBI Taxonomy" id="651560"/>
    <lineage>
        <taxon>Bacteria</taxon>
        <taxon>Bacillati</taxon>
        <taxon>Bacillota</taxon>
        <taxon>Bacilli</taxon>
        <taxon>Bacillales</taxon>
        <taxon>Paenibacillaceae</taxon>
        <taxon>Brevibacillus</taxon>
    </lineage>
</organism>
<keyword evidence="5 7" id="KW-1133">Transmembrane helix</keyword>
<dbReference type="PANTHER" id="PTHR33778">
    <property type="entry name" value="PROTEIN MGTC"/>
    <property type="match status" value="1"/>
</dbReference>
<feature type="domain" description="MgtC/SapB/SrpB/YhiD N-terminal" evidence="8">
    <location>
        <begin position="9"/>
        <end position="133"/>
    </location>
</feature>
<keyword evidence="3" id="KW-1003">Cell membrane</keyword>
<evidence type="ECO:0000313" key="9">
    <source>
        <dbReference type="EMBL" id="RNB81080.1"/>
    </source>
</evidence>